<organism evidence="2 3">
    <name type="scientific">Oryctolagus cuniculus</name>
    <name type="common">Rabbit</name>
    <dbReference type="NCBI Taxonomy" id="9986"/>
    <lineage>
        <taxon>Eukaryota</taxon>
        <taxon>Metazoa</taxon>
        <taxon>Chordata</taxon>
        <taxon>Craniata</taxon>
        <taxon>Vertebrata</taxon>
        <taxon>Euteleostomi</taxon>
        <taxon>Mammalia</taxon>
        <taxon>Eutheria</taxon>
        <taxon>Euarchontoglires</taxon>
        <taxon>Glires</taxon>
        <taxon>Lagomorpha</taxon>
        <taxon>Leporidae</taxon>
        <taxon>Oryctolagus</taxon>
    </lineage>
</organism>
<dbReference type="Pfam" id="PF03962">
    <property type="entry name" value="Mnd1"/>
    <property type="match status" value="1"/>
</dbReference>
<reference evidence="2 3" key="1">
    <citation type="journal article" date="2011" name="Nature">
        <title>A high-resolution map of human evolutionary constraint using 29 mammals.</title>
        <authorList>
            <person name="Lindblad-Toh K."/>
            <person name="Garber M."/>
            <person name="Zuk O."/>
            <person name="Lin M.F."/>
            <person name="Parker B.J."/>
            <person name="Washietl S."/>
            <person name="Kheradpour P."/>
            <person name="Ernst J."/>
            <person name="Jordan G."/>
            <person name="Mauceli E."/>
            <person name="Ward L.D."/>
            <person name="Lowe C.B."/>
            <person name="Holloway A.K."/>
            <person name="Clamp M."/>
            <person name="Gnerre S."/>
            <person name="Alfoldi J."/>
            <person name="Beal K."/>
            <person name="Chang J."/>
            <person name="Clawson H."/>
            <person name="Cuff J."/>
            <person name="Di Palma F."/>
            <person name="Fitzgerald S."/>
            <person name="Flicek P."/>
            <person name="Guttman M."/>
            <person name="Hubisz M.J."/>
            <person name="Jaffe D.B."/>
            <person name="Jungreis I."/>
            <person name="Kent W.J."/>
            <person name="Kostka D."/>
            <person name="Lara M."/>
            <person name="Martins A.L."/>
            <person name="Massingham T."/>
            <person name="Moltke I."/>
            <person name="Raney B.J."/>
            <person name="Rasmussen M.D."/>
            <person name="Robinson J."/>
            <person name="Stark A."/>
            <person name="Vilella A.J."/>
            <person name="Wen J."/>
            <person name="Xie X."/>
            <person name="Zody M.C."/>
            <person name="Baldwin J."/>
            <person name="Bloom T."/>
            <person name="Chin C.W."/>
            <person name="Heiman D."/>
            <person name="Nicol R."/>
            <person name="Nusbaum C."/>
            <person name="Young S."/>
            <person name="Wilkinson J."/>
            <person name="Worley K.C."/>
            <person name="Kovar C.L."/>
            <person name="Muzny D.M."/>
            <person name="Gibbs R.A."/>
            <person name="Cree A."/>
            <person name="Dihn H.H."/>
            <person name="Fowler G."/>
            <person name="Jhangiani S."/>
            <person name="Joshi V."/>
            <person name="Lee S."/>
            <person name="Lewis L.R."/>
            <person name="Nazareth L.V."/>
            <person name="Okwuonu G."/>
            <person name="Santibanez J."/>
            <person name="Warren W.C."/>
            <person name="Mardis E.R."/>
            <person name="Weinstock G.M."/>
            <person name="Wilson R.K."/>
            <person name="Delehaunty K."/>
            <person name="Dooling D."/>
            <person name="Fronik C."/>
            <person name="Fulton L."/>
            <person name="Fulton B."/>
            <person name="Graves T."/>
            <person name="Minx P."/>
            <person name="Sodergren E."/>
            <person name="Birney E."/>
            <person name="Margulies E.H."/>
            <person name="Herrero J."/>
            <person name="Green E.D."/>
            <person name="Haussler D."/>
            <person name="Siepel A."/>
            <person name="Goldman N."/>
            <person name="Pollard K.S."/>
            <person name="Pedersen J.S."/>
            <person name="Lander E.S."/>
            <person name="Kellis M."/>
        </authorList>
    </citation>
    <scope>NUCLEOTIDE SEQUENCE [LARGE SCALE GENOMIC DNA]</scope>
    <source>
        <strain evidence="2 3">Thorbecke inbred</strain>
    </source>
</reference>
<reference evidence="2" key="3">
    <citation type="submission" date="2025-09" db="UniProtKB">
        <authorList>
            <consortium name="Ensembl"/>
        </authorList>
    </citation>
    <scope>IDENTIFICATION</scope>
    <source>
        <strain evidence="2">Thorbecke</strain>
    </source>
</reference>
<dbReference type="STRING" id="9986.ENSOCUP00000049423"/>
<name>A0A5F9DUK1_RABIT</name>
<dbReference type="Ensembl" id="ENSOCUT00000056321.1">
    <property type="protein sequence ID" value="ENSOCUP00000049423.1"/>
    <property type="gene ID" value="ENSOCUG00000038359.1"/>
</dbReference>
<dbReference type="AlphaFoldDB" id="A0A5F9DUK1"/>
<dbReference type="InterPro" id="IPR040453">
    <property type="entry name" value="Mnd1_HTH"/>
</dbReference>
<dbReference type="FunCoup" id="A0A5F9DUK1">
    <property type="interactions" value="303"/>
</dbReference>
<protein>
    <recommendedName>
        <fullName evidence="1">Mnd1 HTH domain-containing protein</fullName>
    </recommendedName>
</protein>
<evidence type="ECO:0000259" key="1">
    <source>
        <dbReference type="Pfam" id="PF03962"/>
    </source>
</evidence>
<proteinExistence type="predicted"/>
<sequence>MSKMKGLSAKEKKTHMMEIFFEKKTYVFQRKDMEKIAPKENSSLVDDGVVDCERIGTSSYYWAFPRKALHARNRKVEVLESQLSEGNQKYANHRKTWRKLKLLWKKYVKQIK</sequence>
<keyword evidence="3" id="KW-1185">Reference proteome</keyword>
<evidence type="ECO:0000313" key="2">
    <source>
        <dbReference type="Ensembl" id="ENSOCUP00000049423.1"/>
    </source>
</evidence>
<accession>A0A5F9DUK1</accession>
<dbReference type="GeneTree" id="ENSGT00490000043413"/>
<dbReference type="Proteomes" id="UP000001811">
    <property type="component" value="Chromosome 1"/>
</dbReference>
<reference evidence="2" key="2">
    <citation type="submission" date="2025-08" db="UniProtKB">
        <authorList>
            <consortium name="Ensembl"/>
        </authorList>
    </citation>
    <scope>IDENTIFICATION</scope>
    <source>
        <strain evidence="2">Thorbecke</strain>
    </source>
</reference>
<dbReference type="InParanoid" id="A0A5F9DUK1"/>
<feature type="domain" description="Mnd1 HTH" evidence="1">
    <location>
        <begin position="16"/>
        <end position="65"/>
    </location>
</feature>
<evidence type="ECO:0000313" key="3">
    <source>
        <dbReference type="Proteomes" id="UP000001811"/>
    </source>
</evidence>
<dbReference type="EMBL" id="AAGW02032609">
    <property type="status" value="NOT_ANNOTATED_CDS"/>
    <property type="molecule type" value="Genomic_DNA"/>
</dbReference>